<dbReference type="Proteomes" id="UP000222163">
    <property type="component" value="Unassembled WGS sequence"/>
</dbReference>
<dbReference type="Pfam" id="PF05525">
    <property type="entry name" value="Branch_AA_trans"/>
    <property type="match status" value="1"/>
</dbReference>
<evidence type="ECO:0000256" key="2">
    <source>
        <dbReference type="ARBA" id="ARBA00008540"/>
    </source>
</evidence>
<dbReference type="GO" id="GO:0015188">
    <property type="term" value="F:L-isoleucine transmembrane transporter activity"/>
    <property type="evidence" value="ECO:0007669"/>
    <property type="project" value="TreeGrafter"/>
</dbReference>
<feature type="transmembrane region" description="Helical" evidence="9">
    <location>
        <begin position="78"/>
        <end position="95"/>
    </location>
</feature>
<dbReference type="NCBIfam" id="TIGR00796">
    <property type="entry name" value="livcs"/>
    <property type="match status" value="1"/>
</dbReference>
<feature type="transmembrane region" description="Helical" evidence="9">
    <location>
        <begin position="115"/>
        <end position="132"/>
    </location>
</feature>
<feature type="transmembrane region" description="Helical" evidence="9">
    <location>
        <begin position="329"/>
        <end position="350"/>
    </location>
</feature>
<name>A0A2G1BV72_9FLAO</name>
<feature type="transmembrane region" description="Helical" evidence="9">
    <location>
        <begin position="184"/>
        <end position="206"/>
    </location>
</feature>
<evidence type="ECO:0000313" key="12">
    <source>
        <dbReference type="Proteomes" id="UP000222163"/>
    </source>
</evidence>
<feature type="transmembrane region" description="Helical" evidence="9">
    <location>
        <begin position="38"/>
        <end position="58"/>
    </location>
</feature>
<evidence type="ECO:0000256" key="3">
    <source>
        <dbReference type="ARBA" id="ARBA00022448"/>
    </source>
</evidence>
<comment type="subcellular location">
    <subcellularLocation>
        <location evidence="1">Cell membrane</location>
        <topology evidence="1">Multi-pass membrane protein</topology>
    </subcellularLocation>
</comment>
<dbReference type="Proteomes" id="UP001242342">
    <property type="component" value="Unassembled WGS sequence"/>
</dbReference>
<keyword evidence="5 9" id="KW-0812">Transmembrane</keyword>
<dbReference type="AlphaFoldDB" id="A0A2G1BV72"/>
<evidence type="ECO:0000256" key="5">
    <source>
        <dbReference type="ARBA" id="ARBA00022692"/>
    </source>
</evidence>
<keyword evidence="13" id="KW-1185">Reference proteome</keyword>
<feature type="transmembrane region" description="Helical" evidence="9">
    <location>
        <begin position="272"/>
        <end position="294"/>
    </location>
</feature>
<evidence type="ECO:0000313" key="13">
    <source>
        <dbReference type="Proteomes" id="UP001242342"/>
    </source>
</evidence>
<feature type="transmembrane region" description="Helical" evidence="9">
    <location>
        <begin position="362"/>
        <end position="383"/>
    </location>
</feature>
<evidence type="ECO:0000256" key="7">
    <source>
        <dbReference type="ARBA" id="ARBA00022989"/>
    </source>
</evidence>
<dbReference type="GO" id="GO:0015818">
    <property type="term" value="P:isoleucine transport"/>
    <property type="evidence" value="ECO:0007669"/>
    <property type="project" value="TreeGrafter"/>
</dbReference>
<feature type="transmembrane region" description="Helical" evidence="9">
    <location>
        <begin position="306"/>
        <end position="323"/>
    </location>
</feature>
<feature type="transmembrane region" description="Helical" evidence="9">
    <location>
        <begin position="7"/>
        <end position="26"/>
    </location>
</feature>
<keyword evidence="7 9" id="KW-1133">Transmembrane helix</keyword>
<evidence type="ECO:0000256" key="6">
    <source>
        <dbReference type="ARBA" id="ARBA00022970"/>
    </source>
</evidence>
<protein>
    <submittedName>
        <fullName evidence="11">Branched-chain amino acid transport system II carrier protein</fullName>
    </submittedName>
</protein>
<comment type="caution">
    <text evidence="11">The sequence shown here is derived from an EMBL/GenBank/DDBJ whole genome shotgun (WGS) entry which is preliminary data.</text>
</comment>
<comment type="similarity">
    <text evidence="2">Belongs to the branched chain amino acid transporter family.</text>
</comment>
<reference evidence="10 13" key="3">
    <citation type="submission" date="2023-07" db="EMBL/GenBank/DDBJ databases">
        <title>Genome content predicts the carbon catabolic preferences of heterotrophic bacteria.</title>
        <authorList>
            <person name="Gralka M."/>
        </authorList>
    </citation>
    <scope>NUCLEOTIDE SEQUENCE [LARGE SCALE GENOMIC DNA]</scope>
    <source>
        <strain evidence="10 13">4G03</strain>
    </source>
</reference>
<organism evidence="11 12">
    <name type="scientific">Tenacibaculum discolor</name>
    <dbReference type="NCBI Taxonomy" id="361581"/>
    <lineage>
        <taxon>Bacteria</taxon>
        <taxon>Pseudomonadati</taxon>
        <taxon>Bacteroidota</taxon>
        <taxon>Flavobacteriia</taxon>
        <taxon>Flavobacteriales</taxon>
        <taxon>Flavobacteriaceae</taxon>
        <taxon>Tenacibaculum</taxon>
    </lineage>
</organism>
<feature type="transmembrane region" description="Helical" evidence="9">
    <location>
        <begin position="403"/>
        <end position="419"/>
    </location>
</feature>
<proteinExistence type="inferred from homology"/>
<evidence type="ECO:0000313" key="11">
    <source>
        <dbReference type="EMBL" id="PHN97930.1"/>
    </source>
</evidence>
<sequence length="428" mass="46780">MKFSKETLITGFALFSMFFGAGNLILPPFLGKSAGNLWFWVTIGFFITAVFIPMIGILAHAKLQGTMYDFGKKVSPTFSLIYCFVVYTICIALPAPRTASVTHEMAIAPYFNNSSSLVTSTIYFGLVFLFTLNRSKVLSLLGKFLTPLIIFILLAIIFVGIFTAPDIITPTTLKAPFVDGLLEGYQTFDAIASIVVGGVLVVSMNFNTNTTFEEKKELITKAGFIAGLGLLIIYAGLIYNGVLFSSTFSENANRTEILTSLSNQTLGNIGSVFLSVLVALACFTTAVGVITGTADYFKGINNNSQNVFTVTAIIGCILGIAVGQFDVKYIIYIALPALMFIYPITIILIVLNVLPEKYTSTLVFKILVGVTFLFSIPDFLGYVINPSYLTEIKNTIPFANHNLGWVLPAILSFIFANLFKRKKQILTE</sequence>
<keyword evidence="3" id="KW-0813">Transport</keyword>
<evidence type="ECO:0000256" key="4">
    <source>
        <dbReference type="ARBA" id="ARBA00022475"/>
    </source>
</evidence>
<dbReference type="GO" id="GO:0005304">
    <property type="term" value="F:L-valine transmembrane transporter activity"/>
    <property type="evidence" value="ECO:0007669"/>
    <property type="project" value="TreeGrafter"/>
</dbReference>
<feature type="transmembrane region" description="Helical" evidence="9">
    <location>
        <begin position="218"/>
        <end position="239"/>
    </location>
</feature>
<feature type="transmembrane region" description="Helical" evidence="9">
    <location>
        <begin position="144"/>
        <end position="164"/>
    </location>
</feature>
<keyword evidence="8 9" id="KW-0472">Membrane</keyword>
<evidence type="ECO:0000256" key="8">
    <source>
        <dbReference type="ARBA" id="ARBA00023136"/>
    </source>
</evidence>
<reference evidence="11 12" key="1">
    <citation type="journal article" date="2016" name="Nat. Commun.">
        <title>Microbial interactions lead to rapid micro-scale successions on model marine particles.</title>
        <authorList>
            <person name="Datta M.S."/>
            <person name="Sliwerska E."/>
            <person name="Gore J."/>
            <person name="Polz M.F."/>
            <person name="Cordero O.X."/>
        </authorList>
    </citation>
    <scope>NUCLEOTIDE SEQUENCE [LARGE SCALE GENOMIC DNA]</scope>
    <source>
        <strain evidence="11 12">4G03</strain>
    </source>
</reference>
<dbReference type="GO" id="GO:0005886">
    <property type="term" value="C:plasma membrane"/>
    <property type="evidence" value="ECO:0007669"/>
    <property type="project" value="UniProtKB-SubCell"/>
</dbReference>
<keyword evidence="6" id="KW-0029">Amino-acid transport</keyword>
<evidence type="ECO:0000313" key="10">
    <source>
        <dbReference type="EMBL" id="MDP2539964.1"/>
    </source>
</evidence>
<evidence type="ECO:0000256" key="1">
    <source>
        <dbReference type="ARBA" id="ARBA00004651"/>
    </source>
</evidence>
<accession>A0A2G1BV72</accession>
<dbReference type="PANTHER" id="PTHR30588">
    <property type="entry name" value="BRANCHED-CHAIN AMINO ACID TRANSPORT SYSTEM 2 CARRIER PROTEIN"/>
    <property type="match status" value="1"/>
</dbReference>
<dbReference type="RefSeq" id="WP_099214838.1">
    <property type="nucleotide sequence ID" value="NZ_JAUYVU010000001.1"/>
</dbReference>
<gene>
    <name evidence="11" type="primary">brnQ</name>
    <name evidence="11" type="ORF">CSC81_05830</name>
    <name evidence="10" type="ORF">Q8W23_00595</name>
</gene>
<keyword evidence="4" id="KW-1003">Cell membrane</keyword>
<evidence type="ECO:0000256" key="9">
    <source>
        <dbReference type="SAM" id="Phobius"/>
    </source>
</evidence>
<dbReference type="EMBL" id="JAUYVU010000001">
    <property type="protein sequence ID" value="MDP2539964.1"/>
    <property type="molecule type" value="Genomic_DNA"/>
</dbReference>
<reference evidence="11" key="2">
    <citation type="submission" date="2017-10" db="EMBL/GenBank/DDBJ databases">
        <authorList>
            <person name="Enke T.N."/>
            <person name="Cordero O.X."/>
        </authorList>
    </citation>
    <scope>NUCLEOTIDE SEQUENCE</scope>
    <source>
        <strain evidence="11">4G03</strain>
    </source>
</reference>
<dbReference type="GO" id="GO:0015820">
    <property type="term" value="P:L-leucine transport"/>
    <property type="evidence" value="ECO:0007669"/>
    <property type="project" value="TreeGrafter"/>
</dbReference>
<dbReference type="GO" id="GO:0015190">
    <property type="term" value="F:L-leucine transmembrane transporter activity"/>
    <property type="evidence" value="ECO:0007669"/>
    <property type="project" value="TreeGrafter"/>
</dbReference>
<dbReference type="InterPro" id="IPR004685">
    <property type="entry name" value="Brnchd-chn_aa_trnsp_Livcs"/>
</dbReference>
<dbReference type="PANTHER" id="PTHR30588:SF0">
    <property type="entry name" value="BRANCHED-CHAIN AMINO ACID PERMEASE BRNQ"/>
    <property type="match status" value="1"/>
</dbReference>
<dbReference type="EMBL" id="PDUU01000004">
    <property type="protein sequence ID" value="PHN97930.1"/>
    <property type="molecule type" value="Genomic_DNA"/>
</dbReference>